<dbReference type="AlphaFoldDB" id="A0A5C2SCC7"/>
<dbReference type="SUPFAM" id="SSF52047">
    <property type="entry name" value="RNI-like"/>
    <property type="match status" value="1"/>
</dbReference>
<evidence type="ECO:0000313" key="2">
    <source>
        <dbReference type="Proteomes" id="UP000313359"/>
    </source>
</evidence>
<accession>A0A5C2SCC7</accession>
<proteinExistence type="predicted"/>
<reference evidence="1" key="1">
    <citation type="journal article" date="2018" name="Genome Biol. Evol.">
        <title>Genomics and development of Lentinus tigrinus, a white-rot wood-decaying mushroom with dimorphic fruiting bodies.</title>
        <authorList>
            <person name="Wu B."/>
            <person name="Xu Z."/>
            <person name="Knudson A."/>
            <person name="Carlson A."/>
            <person name="Chen N."/>
            <person name="Kovaka S."/>
            <person name="LaButti K."/>
            <person name="Lipzen A."/>
            <person name="Pennachio C."/>
            <person name="Riley R."/>
            <person name="Schakwitz W."/>
            <person name="Umezawa K."/>
            <person name="Ohm R.A."/>
            <person name="Grigoriev I.V."/>
            <person name="Nagy L.G."/>
            <person name="Gibbons J."/>
            <person name="Hibbett D."/>
        </authorList>
    </citation>
    <scope>NUCLEOTIDE SEQUENCE [LARGE SCALE GENOMIC DNA]</scope>
    <source>
        <strain evidence="1">ALCF2SS1-6</strain>
    </source>
</reference>
<sequence length="430" mass="49426">MQNPHLPIELCELVIDFTLDLGTWWEYRHPGRNTDFMKYTSICSALLPCGRRVLYHTVTFGDPSQVHLFTRSIVENPSLADMVRELVLWPTVEGTYIPFVHATLVKRLRHLKGLVYNLGRTEAHVYPPLHHLLVASLSITELVIRLPDGVPSRKTWFEAFRLIWSLRHLRSLHLTGQEHPDVSRLDVQRLNAIRRPWACSELKTLALQGDDIYYRDLPEHAFGTSIRQLSLHFTGNGINQCTALLTQVSQLLSLEELYLRVTAHIPQLDPSRENSAMLGYFMLILEHLAPQDTLRIIAFHVEDVKDCRRGDFLGDLFNYNVDGIVDKFSQLESLYFRLPERPGSGYDAEDWERMLHAHMPALRLVAATISVRIDWDDTAWVPLGLEDDHIDDAYVPGLGSHPNMIDWSDYYQASPDDSESYECDSSESER</sequence>
<evidence type="ECO:0000313" key="1">
    <source>
        <dbReference type="EMBL" id="RPD60937.1"/>
    </source>
</evidence>
<dbReference type="Gene3D" id="3.80.10.10">
    <property type="entry name" value="Ribonuclease Inhibitor"/>
    <property type="match status" value="1"/>
</dbReference>
<name>A0A5C2SCC7_9APHY</name>
<organism evidence="1 2">
    <name type="scientific">Lentinus tigrinus ALCF2SS1-6</name>
    <dbReference type="NCBI Taxonomy" id="1328759"/>
    <lineage>
        <taxon>Eukaryota</taxon>
        <taxon>Fungi</taxon>
        <taxon>Dikarya</taxon>
        <taxon>Basidiomycota</taxon>
        <taxon>Agaricomycotina</taxon>
        <taxon>Agaricomycetes</taxon>
        <taxon>Polyporales</taxon>
        <taxon>Polyporaceae</taxon>
        <taxon>Lentinus</taxon>
    </lineage>
</organism>
<dbReference type="OrthoDB" id="2758643at2759"/>
<dbReference type="InterPro" id="IPR032675">
    <property type="entry name" value="LRR_dom_sf"/>
</dbReference>
<gene>
    <name evidence="1" type="ORF">L227DRAFT_87702</name>
</gene>
<protein>
    <submittedName>
        <fullName evidence="1">Uncharacterized protein</fullName>
    </submittedName>
</protein>
<dbReference type="Proteomes" id="UP000313359">
    <property type="component" value="Unassembled WGS sequence"/>
</dbReference>
<keyword evidence="2" id="KW-1185">Reference proteome</keyword>
<dbReference type="EMBL" id="ML122264">
    <property type="protein sequence ID" value="RPD60937.1"/>
    <property type="molecule type" value="Genomic_DNA"/>
</dbReference>